<dbReference type="RefSeq" id="XP_019023100.1">
    <property type="nucleotide sequence ID" value="XM_019166933.1"/>
</dbReference>
<dbReference type="InterPro" id="IPR051710">
    <property type="entry name" value="Phosphatase_SH3-domain"/>
</dbReference>
<feature type="compositionally biased region" description="Low complexity" evidence="1">
    <location>
        <begin position="350"/>
        <end position="360"/>
    </location>
</feature>
<evidence type="ECO:0000256" key="1">
    <source>
        <dbReference type="SAM" id="MobiDB-lite"/>
    </source>
</evidence>
<organism evidence="2 3">
    <name type="scientific">Saitoella complicata (strain BCRC 22490 / CBS 7301 / JCM 7358 / NBRC 10748 / NRRL Y-17804)</name>
    <dbReference type="NCBI Taxonomy" id="698492"/>
    <lineage>
        <taxon>Eukaryota</taxon>
        <taxon>Fungi</taxon>
        <taxon>Dikarya</taxon>
        <taxon>Ascomycota</taxon>
        <taxon>Taphrinomycotina</taxon>
        <taxon>Taphrinomycotina incertae sedis</taxon>
        <taxon>Saitoella</taxon>
    </lineage>
</organism>
<dbReference type="PANTHER" id="PTHR16469:SF27">
    <property type="entry name" value="UBIQUITIN-ASSOCIATED AND SH3 DOMAIN-CONTAINING BA-RELATED"/>
    <property type="match status" value="1"/>
</dbReference>
<evidence type="ECO:0000313" key="3">
    <source>
        <dbReference type="Proteomes" id="UP000033140"/>
    </source>
</evidence>
<reference evidence="2 3" key="1">
    <citation type="journal article" date="2011" name="J. Gen. Appl. Microbiol.">
        <title>Draft genome sequencing of the enigmatic yeast Saitoella complicata.</title>
        <authorList>
            <person name="Nishida H."/>
            <person name="Hamamoto M."/>
            <person name="Sugiyama J."/>
        </authorList>
    </citation>
    <scope>NUCLEOTIDE SEQUENCE [LARGE SCALE GENOMIC DNA]</scope>
    <source>
        <strain evidence="2 3">NRRL Y-17804</strain>
    </source>
</reference>
<proteinExistence type="predicted"/>
<dbReference type="InterPro" id="IPR013078">
    <property type="entry name" value="His_Pase_superF_clade-1"/>
</dbReference>
<reference evidence="2 3" key="3">
    <citation type="journal article" date="2015" name="Genome Announc.">
        <title>Draft Genome Sequence of the Archiascomycetous Yeast Saitoella complicata.</title>
        <authorList>
            <person name="Yamauchi K."/>
            <person name="Kondo S."/>
            <person name="Hamamoto M."/>
            <person name="Takahashi Y."/>
            <person name="Ogura Y."/>
            <person name="Hayashi T."/>
            <person name="Nishida H."/>
        </authorList>
    </citation>
    <scope>NUCLEOTIDE SEQUENCE [LARGE SCALE GENOMIC DNA]</scope>
    <source>
        <strain evidence="2 3">NRRL Y-17804</strain>
    </source>
</reference>
<dbReference type="OMA" id="TYSRIRI"/>
<dbReference type="EMBL" id="BACD03000016">
    <property type="protein sequence ID" value="GAO48623.1"/>
    <property type="molecule type" value="Genomic_DNA"/>
</dbReference>
<feature type="compositionally biased region" description="Low complexity" evidence="1">
    <location>
        <begin position="406"/>
        <end position="416"/>
    </location>
</feature>
<feature type="compositionally biased region" description="Polar residues" evidence="1">
    <location>
        <begin position="324"/>
        <end position="335"/>
    </location>
</feature>
<dbReference type="InterPro" id="IPR029033">
    <property type="entry name" value="His_PPase_superfam"/>
</dbReference>
<gene>
    <name evidence="2" type="ORF">G7K_2793-t1</name>
</gene>
<dbReference type="STRING" id="698492.A0A0E9NFN1"/>
<feature type="region of interest" description="Disordered" evidence="1">
    <location>
        <begin position="305"/>
        <end position="416"/>
    </location>
</feature>
<dbReference type="SMART" id="SM00855">
    <property type="entry name" value="PGAM"/>
    <property type="match status" value="1"/>
</dbReference>
<dbReference type="OrthoDB" id="3898179at2759"/>
<name>A0A0E9NFN1_SAICN</name>
<dbReference type="CDD" id="cd07067">
    <property type="entry name" value="HP_PGM_like"/>
    <property type="match status" value="1"/>
</dbReference>
<protein>
    <submittedName>
        <fullName evidence="2">Uncharacterized protein</fullName>
    </submittedName>
</protein>
<reference evidence="2 3" key="2">
    <citation type="journal article" date="2014" name="J. Gen. Appl. Microbiol.">
        <title>The early diverging ascomycetous budding yeast Saitoella complicata has three histone deacetylases belonging to the Clr6, Hos2, and Rpd3 lineages.</title>
        <authorList>
            <person name="Nishida H."/>
            <person name="Matsumoto T."/>
            <person name="Kondo S."/>
            <person name="Hamamoto M."/>
            <person name="Yoshikawa H."/>
        </authorList>
    </citation>
    <scope>NUCLEOTIDE SEQUENCE [LARGE SCALE GENOMIC DNA]</scope>
    <source>
        <strain evidence="2 3">NRRL Y-17804</strain>
    </source>
</reference>
<evidence type="ECO:0000313" key="2">
    <source>
        <dbReference type="EMBL" id="GAO48623.1"/>
    </source>
</evidence>
<dbReference type="SUPFAM" id="SSF53254">
    <property type="entry name" value="Phosphoglycerate mutase-like"/>
    <property type="match status" value="1"/>
</dbReference>
<accession>A0A0E9NFN1</accession>
<dbReference type="Gene3D" id="3.40.50.1240">
    <property type="entry name" value="Phosphoglycerate mutase-like"/>
    <property type="match status" value="1"/>
</dbReference>
<dbReference type="PANTHER" id="PTHR16469">
    <property type="entry name" value="UBIQUITIN-ASSOCIATED AND SH3 DOMAIN-CONTAINING BA-RELATED"/>
    <property type="match status" value="1"/>
</dbReference>
<keyword evidence="3" id="KW-1185">Reference proteome</keyword>
<comment type="caution">
    <text evidence="2">The sequence shown here is derived from an EMBL/GenBank/DDBJ whole genome shotgun (WGS) entry which is preliminary data.</text>
</comment>
<feature type="region of interest" description="Disordered" evidence="1">
    <location>
        <begin position="444"/>
        <end position="471"/>
    </location>
</feature>
<sequence length="518" mass="57227">MPHLTSTSIPGRFPIICIVRHAERLDQYDRNWSKTAERPYDTPLTKGGIAQAAATGRFIRSWLHDKKETARRRTVLVEDEEDEDDDRNVWVPNVVIHTSPFLRCMETATALANQLYRAPSRSGMVNRINRDASEVEAATYSRIRIDDYLGEWLNPVYFSELKEPPPSTLLPVELSPNIDATWDRAFFSEAGTYPEEWESLELRLRAGLRELLLYYSSQPDMPDAVVLITHAAPHAALLHSLSGYPVLQTPAISSLTMAVPTPTTKVDLKGLGAWDFKLQASTAHLKAANFAGTGGGFHRTQSLHAVPSVKPDGPGLWRPGGSGSTTPRTSISASVGRSFLSHHSGRRAGSLWASTSSLSSMDGTNQPSLPRPKSPPRTRSPQRPRSPQTARKPALASIKQEKEPRTPTSTTPAPIITDGIKGVHIQDILISPTTIEPPPLFFASRVPTPNEDQPKKPPIRKNSMPPELSKIVDGEGAGKVKEMWQQWVVEQQLAVGEVPREQGIRGRRWTMASPCEKK</sequence>
<dbReference type="Proteomes" id="UP000033140">
    <property type="component" value="Unassembled WGS sequence"/>
</dbReference>
<dbReference type="AlphaFoldDB" id="A0A0E9NFN1"/>